<name>A0ABR4MVM1_9FUNG</name>
<dbReference type="EMBL" id="JADGIZ020000122">
    <property type="protein sequence ID" value="KAL2911317.1"/>
    <property type="molecule type" value="Genomic_DNA"/>
</dbReference>
<dbReference type="Proteomes" id="UP001527925">
    <property type="component" value="Unassembled WGS sequence"/>
</dbReference>
<keyword evidence="3" id="KW-1185">Reference proteome</keyword>
<organism evidence="2 3">
    <name type="scientific">Polyrhizophydium stewartii</name>
    <dbReference type="NCBI Taxonomy" id="2732419"/>
    <lineage>
        <taxon>Eukaryota</taxon>
        <taxon>Fungi</taxon>
        <taxon>Fungi incertae sedis</taxon>
        <taxon>Chytridiomycota</taxon>
        <taxon>Chytridiomycota incertae sedis</taxon>
        <taxon>Chytridiomycetes</taxon>
        <taxon>Rhizophydiales</taxon>
        <taxon>Rhizophydiales incertae sedis</taxon>
        <taxon>Polyrhizophydium</taxon>
    </lineage>
</organism>
<sequence length="175" mass="17633">MLVLPAIAALVASTAAVAAQTSNCAPNFQPCIDANVQFLQATCEPMRATNMTLYQDCRCYHFVNLALCYQLCPDDPTQQAVLAGSVKPSITAECNAANLNPNALPQPPPWQTWFAPSTTAAATTQNAAAAATSAATSSAAAAATTAAAGSRSDAVTSGISGLAAAIAGAIALFVQ</sequence>
<proteinExistence type="predicted"/>
<feature type="signal peptide" evidence="1">
    <location>
        <begin position="1"/>
        <end position="19"/>
    </location>
</feature>
<evidence type="ECO:0000313" key="3">
    <source>
        <dbReference type="Proteomes" id="UP001527925"/>
    </source>
</evidence>
<evidence type="ECO:0000313" key="2">
    <source>
        <dbReference type="EMBL" id="KAL2911317.1"/>
    </source>
</evidence>
<comment type="caution">
    <text evidence="2">The sequence shown here is derived from an EMBL/GenBank/DDBJ whole genome shotgun (WGS) entry which is preliminary data.</text>
</comment>
<reference evidence="2 3" key="1">
    <citation type="submission" date="2023-09" db="EMBL/GenBank/DDBJ databases">
        <title>Pangenome analysis of Batrachochytrium dendrobatidis and related Chytrids.</title>
        <authorList>
            <person name="Yacoub M.N."/>
            <person name="Stajich J.E."/>
            <person name="James T.Y."/>
        </authorList>
    </citation>
    <scope>NUCLEOTIDE SEQUENCE [LARGE SCALE GENOMIC DNA]</scope>
    <source>
        <strain evidence="2 3">JEL0888</strain>
    </source>
</reference>
<gene>
    <name evidence="2" type="ORF">HK105_209206</name>
</gene>
<protein>
    <submittedName>
        <fullName evidence="2">Uncharacterized protein</fullName>
    </submittedName>
</protein>
<accession>A0ABR4MVM1</accession>
<keyword evidence="1" id="KW-0732">Signal</keyword>
<evidence type="ECO:0000256" key="1">
    <source>
        <dbReference type="SAM" id="SignalP"/>
    </source>
</evidence>
<feature type="chain" id="PRO_5046581768" evidence="1">
    <location>
        <begin position="20"/>
        <end position="175"/>
    </location>
</feature>